<accession>B7KST9</accession>
<evidence type="ECO:0000256" key="1">
    <source>
        <dbReference type="SAM" id="Phobius"/>
    </source>
</evidence>
<dbReference type="KEGG" id="mch:Mchl_1577"/>
<dbReference type="RefSeq" id="WP_015950260.1">
    <property type="nucleotide sequence ID" value="NC_011757.1"/>
</dbReference>
<reference evidence="2 3" key="2">
    <citation type="journal article" date="2012" name="J. Bacteriol.">
        <title>Complete genome sequences of six strains of the genus Methylobacterium.</title>
        <authorList>
            <person name="Marx C.J."/>
            <person name="Bringel F."/>
            <person name="Chistoserdova L."/>
            <person name="Moulin L."/>
            <person name="Farhan Ul Haque M."/>
            <person name="Fleischman D.E."/>
            <person name="Gruffaz C."/>
            <person name="Jourand P."/>
            <person name="Knief C."/>
            <person name="Lee M.C."/>
            <person name="Muller E.E."/>
            <person name="Nadalig T."/>
            <person name="Peyraud R."/>
            <person name="Roselli S."/>
            <person name="Russ L."/>
            <person name="Goodwin L.A."/>
            <person name="Ivanova N."/>
            <person name="Kyrpides N."/>
            <person name="Lajus A."/>
            <person name="Land M.L."/>
            <person name="Medigue C."/>
            <person name="Mikhailova N."/>
            <person name="Nolan M."/>
            <person name="Woyke T."/>
            <person name="Stolyar S."/>
            <person name="Vorholt J.A."/>
            <person name="Vuilleumier S."/>
        </authorList>
    </citation>
    <scope>NUCLEOTIDE SEQUENCE [LARGE SCALE GENOMIC DNA]</scope>
    <source>
        <strain evidence="3">CM4 / NCIMB 13688</strain>
    </source>
</reference>
<dbReference type="EMBL" id="CP001298">
    <property type="protein sequence ID" value="ACK82441.1"/>
    <property type="molecule type" value="Genomic_DNA"/>
</dbReference>
<keyword evidence="1" id="KW-1133">Transmembrane helix</keyword>
<proteinExistence type="predicted"/>
<organism evidence="2 3">
    <name type="scientific">Methylorubrum extorquens (strain CM4 / NCIMB 13688)</name>
    <name type="common">Methylobacterium extorquens</name>
    <dbReference type="NCBI Taxonomy" id="440085"/>
    <lineage>
        <taxon>Bacteria</taxon>
        <taxon>Pseudomonadati</taxon>
        <taxon>Pseudomonadota</taxon>
        <taxon>Alphaproteobacteria</taxon>
        <taxon>Hyphomicrobiales</taxon>
        <taxon>Methylobacteriaceae</taxon>
        <taxon>Methylorubrum</taxon>
    </lineage>
</organism>
<gene>
    <name evidence="2" type="ordered locus">Mchl_1577</name>
</gene>
<keyword evidence="1" id="KW-0472">Membrane</keyword>
<evidence type="ECO:0000313" key="3">
    <source>
        <dbReference type="Proteomes" id="UP000002385"/>
    </source>
</evidence>
<name>B7KST9_METC4</name>
<reference evidence="3" key="1">
    <citation type="submission" date="2008-12" db="EMBL/GenBank/DDBJ databases">
        <title>Complete sequence of chromosome of Methylobacterium chloromethanicum CM4.</title>
        <authorList>
            <consortium name="US DOE Joint Genome Institute"/>
            <person name="Lucas S."/>
            <person name="Copeland A."/>
            <person name="Lapidus A."/>
            <person name="Glavina del Rio T."/>
            <person name="Dalin E."/>
            <person name="Tice H."/>
            <person name="Bruce D."/>
            <person name="Goodwin L."/>
            <person name="Pitluck S."/>
            <person name="Chertkov O."/>
            <person name="Brettin T."/>
            <person name="Detter J.C."/>
            <person name="Han C."/>
            <person name="Larimer F."/>
            <person name="Land M."/>
            <person name="Hauser L."/>
            <person name="Kyrpides N."/>
            <person name="Mikhailova N."/>
            <person name="Marx C."/>
            <person name="Richardson P."/>
        </authorList>
    </citation>
    <scope>NUCLEOTIDE SEQUENCE [LARGE SCALE GENOMIC DNA]</scope>
    <source>
        <strain evidence="3">CM4 / NCIMB 13688</strain>
    </source>
</reference>
<protein>
    <submittedName>
        <fullName evidence="2">Uncharacterized protein</fullName>
    </submittedName>
</protein>
<feature type="transmembrane region" description="Helical" evidence="1">
    <location>
        <begin position="29"/>
        <end position="52"/>
    </location>
</feature>
<sequence>MLVSEALAQTPNPQAVIDQTATFYLNQGVLGATCLVFIGLFIGACLVIRALYKDLKASHAAALAAQIADREKVVLALNAAASAAEKAATAQSSLASALETNKDASEDLTKQVELAAQETRHAVGNILAAINGLATQAARGRA</sequence>
<evidence type="ECO:0000313" key="2">
    <source>
        <dbReference type="EMBL" id="ACK82441.1"/>
    </source>
</evidence>
<dbReference type="Proteomes" id="UP000002385">
    <property type="component" value="Chromosome"/>
</dbReference>
<keyword evidence="1" id="KW-0812">Transmembrane</keyword>
<dbReference type="AlphaFoldDB" id="B7KST9"/>
<dbReference type="HOGENOM" id="CLU_1813542_0_0_5"/>